<dbReference type="PANTHER" id="PTHR10344">
    <property type="entry name" value="THYMIDYLATE KINASE"/>
    <property type="match status" value="1"/>
</dbReference>
<keyword evidence="14" id="KW-1185">Reference proteome</keyword>
<dbReference type="RefSeq" id="WP_338292932.1">
    <property type="nucleotide sequence ID" value="NZ_AP027272.1"/>
</dbReference>
<dbReference type="HAMAP" id="MF_00165">
    <property type="entry name" value="Thymidylate_kinase"/>
    <property type="match status" value="1"/>
</dbReference>
<comment type="caution">
    <text evidence="11">Lacks conserved residue(s) required for the propagation of feature annotation.</text>
</comment>
<dbReference type="FunFam" id="3.40.50.300:FF:002288">
    <property type="entry name" value="Probable thymidylate kinase"/>
    <property type="match status" value="1"/>
</dbReference>
<dbReference type="GO" id="GO:0006227">
    <property type="term" value="P:dUDP biosynthetic process"/>
    <property type="evidence" value="ECO:0007669"/>
    <property type="project" value="TreeGrafter"/>
</dbReference>
<dbReference type="AlphaFoldDB" id="A0AA48HNV9"/>
<evidence type="ECO:0000256" key="1">
    <source>
        <dbReference type="ARBA" id="ARBA00009776"/>
    </source>
</evidence>
<reference evidence="13" key="1">
    <citation type="submission" date="2023-01" db="EMBL/GenBank/DDBJ databases">
        <title>Complete genome sequence of Planctobacterium marinum strain Dej080120_11.</title>
        <authorList>
            <person name="Ueki S."/>
            <person name="Maruyama F."/>
        </authorList>
    </citation>
    <scope>NUCLEOTIDE SEQUENCE</scope>
    <source>
        <strain evidence="13">Dej080120_11</strain>
    </source>
</reference>
<dbReference type="Proteomes" id="UP001333710">
    <property type="component" value="Chromosome"/>
</dbReference>
<keyword evidence="6 11" id="KW-0547">Nucleotide-binding</keyword>
<dbReference type="SUPFAM" id="SSF52540">
    <property type="entry name" value="P-loop containing nucleoside triphosphate hydrolases"/>
    <property type="match status" value="1"/>
</dbReference>
<sequence length="221" mass="25154">MTGKLITIEGIDGSGKGTQSQLLIEKLQAAGKKVKMYSFPAYEQTFFGREVGAFLRGEFGSIDEVHPKLASVLFASDRLEQKPNLVADLEAGYYVVCDRYVESNMGHQAAKFAESERADFIDWLAELEYKVNGLPKPDITFFLDVPLEVSKELVLKKKQRSYTDEKEDIHEAAHGYLEKVYQVYQLLHAKNDWCRIPCVEQDNIRSIEAINNELLNKVEKL</sequence>
<keyword evidence="4 11" id="KW-0808">Transferase</keyword>
<evidence type="ECO:0000313" key="13">
    <source>
        <dbReference type="EMBL" id="BDX06937.1"/>
    </source>
</evidence>
<dbReference type="GO" id="GO:0005829">
    <property type="term" value="C:cytosol"/>
    <property type="evidence" value="ECO:0007669"/>
    <property type="project" value="TreeGrafter"/>
</dbReference>
<dbReference type="Pfam" id="PF02223">
    <property type="entry name" value="Thymidylate_kin"/>
    <property type="match status" value="1"/>
</dbReference>
<dbReference type="GO" id="GO:0006235">
    <property type="term" value="P:dTTP biosynthetic process"/>
    <property type="evidence" value="ECO:0007669"/>
    <property type="project" value="UniProtKB-UniRule"/>
</dbReference>
<evidence type="ECO:0000256" key="11">
    <source>
        <dbReference type="HAMAP-Rule" id="MF_00165"/>
    </source>
</evidence>
<evidence type="ECO:0000256" key="8">
    <source>
        <dbReference type="ARBA" id="ARBA00022840"/>
    </source>
</evidence>
<evidence type="ECO:0000313" key="14">
    <source>
        <dbReference type="Proteomes" id="UP001333710"/>
    </source>
</evidence>
<accession>A0AA48HNV9</accession>
<dbReference type="KEGG" id="pmaw:MACH26_24580"/>
<evidence type="ECO:0000256" key="3">
    <source>
        <dbReference type="ARBA" id="ARBA00017144"/>
    </source>
</evidence>
<keyword evidence="5 11" id="KW-0545">Nucleotide biosynthesis</keyword>
<evidence type="ECO:0000256" key="2">
    <source>
        <dbReference type="ARBA" id="ARBA00012980"/>
    </source>
</evidence>
<evidence type="ECO:0000256" key="4">
    <source>
        <dbReference type="ARBA" id="ARBA00022679"/>
    </source>
</evidence>
<name>A0AA48HNV9_9ALTE</name>
<evidence type="ECO:0000259" key="12">
    <source>
        <dbReference type="Pfam" id="PF02223"/>
    </source>
</evidence>
<dbReference type="EC" id="2.7.4.9" evidence="2 11"/>
<evidence type="ECO:0000256" key="10">
    <source>
        <dbReference type="ARBA" id="ARBA00048743"/>
    </source>
</evidence>
<feature type="domain" description="Thymidylate kinase-like" evidence="12">
    <location>
        <begin position="8"/>
        <end position="196"/>
    </location>
</feature>
<evidence type="ECO:0000256" key="5">
    <source>
        <dbReference type="ARBA" id="ARBA00022727"/>
    </source>
</evidence>
<comment type="function">
    <text evidence="11">Phosphorylation of dTMP to form dTDP in both de novo and salvage pathways of dTTP synthesis.</text>
</comment>
<dbReference type="PANTHER" id="PTHR10344:SF4">
    <property type="entry name" value="UMP-CMP KINASE 2, MITOCHONDRIAL"/>
    <property type="match status" value="1"/>
</dbReference>
<dbReference type="Gene3D" id="3.40.50.300">
    <property type="entry name" value="P-loop containing nucleotide triphosphate hydrolases"/>
    <property type="match status" value="1"/>
</dbReference>
<dbReference type="GO" id="GO:0004798">
    <property type="term" value="F:dTMP kinase activity"/>
    <property type="evidence" value="ECO:0007669"/>
    <property type="project" value="UniProtKB-UniRule"/>
</dbReference>
<evidence type="ECO:0000256" key="6">
    <source>
        <dbReference type="ARBA" id="ARBA00022741"/>
    </source>
</evidence>
<keyword evidence="8 11" id="KW-0067">ATP-binding</keyword>
<comment type="similarity">
    <text evidence="1 11">Belongs to the thymidylate kinase family.</text>
</comment>
<dbReference type="InterPro" id="IPR027417">
    <property type="entry name" value="P-loop_NTPase"/>
</dbReference>
<organism evidence="13 14">
    <name type="scientific">Planctobacterium marinum</name>
    <dbReference type="NCBI Taxonomy" id="1631968"/>
    <lineage>
        <taxon>Bacteria</taxon>
        <taxon>Pseudomonadati</taxon>
        <taxon>Pseudomonadota</taxon>
        <taxon>Gammaproteobacteria</taxon>
        <taxon>Alteromonadales</taxon>
        <taxon>Alteromonadaceae</taxon>
        <taxon>Planctobacterium</taxon>
    </lineage>
</organism>
<dbReference type="GO" id="GO:0006233">
    <property type="term" value="P:dTDP biosynthetic process"/>
    <property type="evidence" value="ECO:0007669"/>
    <property type="project" value="InterPro"/>
</dbReference>
<keyword evidence="7 11" id="KW-0418">Kinase</keyword>
<comment type="catalytic activity">
    <reaction evidence="10 11">
        <text>dTMP + ATP = dTDP + ADP</text>
        <dbReference type="Rhea" id="RHEA:13517"/>
        <dbReference type="ChEBI" id="CHEBI:30616"/>
        <dbReference type="ChEBI" id="CHEBI:58369"/>
        <dbReference type="ChEBI" id="CHEBI:63528"/>
        <dbReference type="ChEBI" id="CHEBI:456216"/>
        <dbReference type="EC" id="2.7.4.9"/>
    </reaction>
</comment>
<protein>
    <recommendedName>
        <fullName evidence="3 11">Thymidylate kinase</fullName>
        <ecNumber evidence="2 11">2.7.4.9</ecNumber>
    </recommendedName>
    <alternativeName>
        <fullName evidence="9 11">dTMP kinase</fullName>
    </alternativeName>
</protein>
<dbReference type="CDD" id="cd01672">
    <property type="entry name" value="TMPK"/>
    <property type="match status" value="1"/>
</dbReference>
<dbReference type="GO" id="GO:0005524">
    <property type="term" value="F:ATP binding"/>
    <property type="evidence" value="ECO:0007669"/>
    <property type="project" value="UniProtKB-UniRule"/>
</dbReference>
<dbReference type="NCBIfam" id="TIGR00041">
    <property type="entry name" value="DTMP_kinase"/>
    <property type="match status" value="1"/>
</dbReference>
<evidence type="ECO:0000256" key="7">
    <source>
        <dbReference type="ARBA" id="ARBA00022777"/>
    </source>
</evidence>
<dbReference type="InterPro" id="IPR018094">
    <property type="entry name" value="Thymidylate_kinase"/>
</dbReference>
<dbReference type="EMBL" id="AP027272">
    <property type="protein sequence ID" value="BDX06937.1"/>
    <property type="molecule type" value="Genomic_DNA"/>
</dbReference>
<proteinExistence type="inferred from homology"/>
<gene>
    <name evidence="11 13" type="primary">tmk</name>
    <name evidence="13" type="ORF">MACH26_24580</name>
</gene>
<dbReference type="InterPro" id="IPR039430">
    <property type="entry name" value="Thymidylate_kin-like_dom"/>
</dbReference>
<evidence type="ECO:0000256" key="9">
    <source>
        <dbReference type="ARBA" id="ARBA00029962"/>
    </source>
</evidence>